<feature type="coiled-coil region" evidence="1">
    <location>
        <begin position="693"/>
        <end position="720"/>
    </location>
</feature>
<feature type="region of interest" description="Disordered" evidence="2">
    <location>
        <begin position="93"/>
        <end position="114"/>
    </location>
</feature>
<dbReference type="PANTHER" id="PTHR12573">
    <property type="entry name" value="AT09986P-RELATED"/>
    <property type="match status" value="1"/>
</dbReference>
<evidence type="ECO:0000256" key="2">
    <source>
        <dbReference type="SAM" id="MobiDB-lite"/>
    </source>
</evidence>
<evidence type="ECO:0000256" key="1">
    <source>
        <dbReference type="SAM" id="Coils"/>
    </source>
</evidence>
<dbReference type="SUPFAM" id="SSF47769">
    <property type="entry name" value="SAM/Pointed domain"/>
    <property type="match status" value="1"/>
</dbReference>
<dbReference type="Gene3D" id="2.30.42.10">
    <property type="match status" value="1"/>
</dbReference>
<feature type="compositionally biased region" description="Polar residues" evidence="2">
    <location>
        <begin position="201"/>
        <end position="216"/>
    </location>
</feature>
<dbReference type="Pfam" id="PF07647">
    <property type="entry name" value="SAM_2"/>
    <property type="match status" value="1"/>
</dbReference>
<dbReference type="PROSITE" id="PS50105">
    <property type="entry name" value="SAM_DOMAIN"/>
    <property type="match status" value="1"/>
</dbReference>
<comment type="caution">
    <text evidence="4">The sequence shown here is derived from an EMBL/GenBank/DDBJ whole genome shotgun (WGS) entry which is preliminary data.</text>
</comment>
<dbReference type="InterPro" id="IPR036034">
    <property type="entry name" value="PDZ_sf"/>
</dbReference>
<proteinExistence type="predicted"/>
<name>A0AAV6G2T1_9TELE</name>
<evidence type="ECO:0000259" key="3">
    <source>
        <dbReference type="PROSITE" id="PS50105"/>
    </source>
</evidence>
<dbReference type="Proteomes" id="UP000823561">
    <property type="component" value="Chromosome 18"/>
</dbReference>
<accession>A0AAV6G2T1</accession>
<dbReference type="SMART" id="SM00228">
    <property type="entry name" value="PDZ"/>
    <property type="match status" value="1"/>
</dbReference>
<dbReference type="AlphaFoldDB" id="A0AAV6G2T1"/>
<sequence>MNATVGSSAELEEVSLRRRSWRERTLRFARTLFRCSCVEAQERDFALCSQDGRDDNLIAGTAEGAESIHIIVEDLGLINPTFILLTEDNQVEEEGGGPTSRCAMARSSSSVSASQRAARKRKLAPLSSLPIQPRAMLGSLNSEEDFLLFGGGGASASSGGTSDGGLLTPPVINLIPPTPSDVDAADDDQFFDINSEEDSVALTSGSEGVDSESSLATAELEAKDDKDGGRKEQVREEEEEKKTEVNDKMEDCSLSPPVREMDETDKETAAAVTALGESRVERSMQSFLRSTFQVAPLPEYPRKNDLSNKDSSSHDLLKTELRLLPLSSKMEAFLHQRKPAARTCSLGETVPRSHTFHAIGQDTKKVSEEEGSPRQRRITVASYIPQSKDQNGNFAGKESLNGPRAKALAELNTEEVCQWFSSIGLHQCLPLIRGAHLSGSQIASIDLSTLELLQVSNLDDRERLLSAIYEELHPPNTASQRVDSLLAAFGPHNVEKFTAALVSMTRSHSSPHVSNLNQCSFRFRQRSAVAQRNSQLIEVTIKVCASEQIVHLRTPQDTAVCKVLESCLRMLGSEEEKDSFILKVMEDELPMEQLLGDVLGTDSRLIELLLCKKEKPTQSELSASTPACPVMNNCDVENQIQCCNDEKLQELNQQVESLQNVILQVQELHHGLVAFCGELRNMDAEPDTEGLSSAELEEQLAQTQSSLQDKRQRLQALKDSLSTVAIHRTHRRVEVRLLEKMRLNCHVFQEEITLVHLNRQLAHLQVALEECQVKEEKAERKQRSTLGQLVSLQSPAMLVATQETQGPDGFGFTVQLIRGQGLVVVHRLEESHLCVSDRLVEVNGVSVVGSGEDELQALLRHQTTAHIVVLRRPPPNPPPVQELPADATAAVSAPRSTGVYTAVSR</sequence>
<feature type="region of interest" description="Disordered" evidence="2">
    <location>
        <begin position="155"/>
        <end position="186"/>
    </location>
</feature>
<dbReference type="PANTHER" id="PTHR12573:SF4">
    <property type="entry name" value="AT09986P-RELATED"/>
    <property type="match status" value="1"/>
</dbReference>
<feature type="compositionally biased region" description="Basic and acidic residues" evidence="2">
    <location>
        <begin position="220"/>
        <end position="251"/>
    </location>
</feature>
<dbReference type="SUPFAM" id="SSF50156">
    <property type="entry name" value="PDZ domain-like"/>
    <property type="match status" value="1"/>
</dbReference>
<dbReference type="EMBL" id="JADWDJ010000018">
    <property type="protein sequence ID" value="KAG5266891.1"/>
    <property type="molecule type" value="Genomic_DNA"/>
</dbReference>
<feature type="coiled-coil region" evidence="1">
    <location>
        <begin position="754"/>
        <end position="784"/>
    </location>
</feature>
<keyword evidence="5" id="KW-1185">Reference proteome</keyword>
<dbReference type="Gene3D" id="1.10.150.50">
    <property type="entry name" value="Transcription Factor, Ets-1"/>
    <property type="match status" value="1"/>
</dbReference>
<dbReference type="SMART" id="SM00454">
    <property type="entry name" value="SAM"/>
    <property type="match status" value="1"/>
</dbReference>
<organism evidence="4 5">
    <name type="scientific">Alosa alosa</name>
    <name type="common">allis shad</name>
    <dbReference type="NCBI Taxonomy" id="278164"/>
    <lineage>
        <taxon>Eukaryota</taxon>
        <taxon>Metazoa</taxon>
        <taxon>Chordata</taxon>
        <taxon>Craniata</taxon>
        <taxon>Vertebrata</taxon>
        <taxon>Euteleostomi</taxon>
        <taxon>Actinopterygii</taxon>
        <taxon>Neopterygii</taxon>
        <taxon>Teleostei</taxon>
        <taxon>Clupei</taxon>
        <taxon>Clupeiformes</taxon>
        <taxon>Clupeoidei</taxon>
        <taxon>Clupeidae</taxon>
        <taxon>Alosa</taxon>
    </lineage>
</organism>
<dbReference type="InterPro" id="IPR013761">
    <property type="entry name" value="SAM/pointed_sf"/>
</dbReference>
<feature type="compositionally biased region" description="Low complexity" evidence="2">
    <location>
        <begin position="100"/>
        <end position="114"/>
    </location>
</feature>
<dbReference type="InterPro" id="IPR001660">
    <property type="entry name" value="SAM"/>
</dbReference>
<dbReference type="CDD" id="cd09487">
    <property type="entry name" value="SAM_superfamily"/>
    <property type="match status" value="1"/>
</dbReference>
<feature type="region of interest" description="Disordered" evidence="2">
    <location>
        <begin position="199"/>
        <end position="264"/>
    </location>
</feature>
<evidence type="ECO:0000313" key="5">
    <source>
        <dbReference type="Proteomes" id="UP000823561"/>
    </source>
</evidence>
<reference evidence="4" key="1">
    <citation type="submission" date="2020-10" db="EMBL/GenBank/DDBJ databases">
        <title>Chromosome-scale genome assembly of the Allis shad, Alosa alosa.</title>
        <authorList>
            <person name="Margot Z."/>
            <person name="Christophe K."/>
            <person name="Cabau C."/>
            <person name="Louis A."/>
            <person name="Berthelot C."/>
            <person name="Parey E."/>
            <person name="Roest Crollius H."/>
            <person name="Montfort J."/>
            <person name="Robinson-Rechavi M."/>
            <person name="Bucao C."/>
            <person name="Bouchez O."/>
            <person name="Gislard M."/>
            <person name="Lluch J."/>
            <person name="Milhes M."/>
            <person name="Lampietro C."/>
            <person name="Lopez Roques C."/>
            <person name="Donnadieu C."/>
            <person name="Braasch I."/>
            <person name="Desvignes T."/>
            <person name="Postlethwait J."/>
            <person name="Bobe J."/>
            <person name="Guiguen Y."/>
        </authorList>
    </citation>
    <scope>NUCLEOTIDE SEQUENCE</scope>
    <source>
        <strain evidence="4">M-15738</strain>
        <tissue evidence="4">Blood</tissue>
    </source>
</reference>
<gene>
    <name evidence="4" type="ORF">AALO_G00237450</name>
</gene>
<dbReference type="CDD" id="cd00136">
    <property type="entry name" value="PDZ_canonical"/>
    <property type="match status" value="1"/>
</dbReference>
<feature type="compositionally biased region" description="Low complexity" evidence="2">
    <location>
        <begin position="155"/>
        <end position="168"/>
    </location>
</feature>
<keyword evidence="1" id="KW-0175">Coiled coil</keyword>
<feature type="domain" description="SAM" evidence="3">
    <location>
        <begin position="411"/>
        <end position="468"/>
    </location>
</feature>
<protein>
    <recommendedName>
        <fullName evidence="3">SAM domain-containing protein</fullName>
    </recommendedName>
</protein>
<dbReference type="InterPro" id="IPR001478">
    <property type="entry name" value="PDZ"/>
</dbReference>
<evidence type="ECO:0000313" key="4">
    <source>
        <dbReference type="EMBL" id="KAG5266891.1"/>
    </source>
</evidence>